<dbReference type="AlphaFoldDB" id="A0AAV4U2R8"/>
<protein>
    <submittedName>
        <fullName evidence="2">Uncharacterized protein</fullName>
    </submittedName>
</protein>
<proteinExistence type="predicted"/>
<dbReference type="Proteomes" id="UP001054945">
    <property type="component" value="Unassembled WGS sequence"/>
</dbReference>
<evidence type="ECO:0000256" key="1">
    <source>
        <dbReference type="SAM" id="MobiDB-lite"/>
    </source>
</evidence>
<feature type="compositionally biased region" description="Basic and acidic residues" evidence="1">
    <location>
        <begin position="93"/>
        <end position="116"/>
    </location>
</feature>
<reference evidence="2 3" key="1">
    <citation type="submission" date="2021-06" db="EMBL/GenBank/DDBJ databases">
        <title>Caerostris extrusa draft genome.</title>
        <authorList>
            <person name="Kono N."/>
            <person name="Arakawa K."/>
        </authorList>
    </citation>
    <scope>NUCLEOTIDE SEQUENCE [LARGE SCALE GENOMIC DNA]</scope>
</reference>
<sequence length="122" mass="13535">MTLKREQFTASQNPDCNTHCSPHNRSKARVGDGRIGERVEMTFKILGLKMRKTSLNINSLNPTFHPSSPSTTLKRKQFSVMKSLTATPTAPDTTDRKPELDGGGNDLKDFEIKNAEGGRGWC</sequence>
<organism evidence="2 3">
    <name type="scientific">Caerostris extrusa</name>
    <name type="common">Bark spider</name>
    <name type="synonym">Caerostris bankana</name>
    <dbReference type="NCBI Taxonomy" id="172846"/>
    <lineage>
        <taxon>Eukaryota</taxon>
        <taxon>Metazoa</taxon>
        <taxon>Ecdysozoa</taxon>
        <taxon>Arthropoda</taxon>
        <taxon>Chelicerata</taxon>
        <taxon>Arachnida</taxon>
        <taxon>Araneae</taxon>
        <taxon>Araneomorphae</taxon>
        <taxon>Entelegynae</taxon>
        <taxon>Araneoidea</taxon>
        <taxon>Araneidae</taxon>
        <taxon>Caerostris</taxon>
    </lineage>
</organism>
<gene>
    <name evidence="2" type="ORF">CEXT_561391</name>
</gene>
<feature type="region of interest" description="Disordered" evidence="1">
    <location>
        <begin position="1"/>
        <end position="31"/>
    </location>
</feature>
<name>A0AAV4U2R8_CAEEX</name>
<comment type="caution">
    <text evidence="2">The sequence shown here is derived from an EMBL/GenBank/DDBJ whole genome shotgun (WGS) entry which is preliminary data.</text>
</comment>
<accession>A0AAV4U2R8</accession>
<feature type="region of interest" description="Disordered" evidence="1">
    <location>
        <begin position="84"/>
        <end position="122"/>
    </location>
</feature>
<evidence type="ECO:0000313" key="2">
    <source>
        <dbReference type="EMBL" id="GIY52035.1"/>
    </source>
</evidence>
<keyword evidence="3" id="KW-1185">Reference proteome</keyword>
<evidence type="ECO:0000313" key="3">
    <source>
        <dbReference type="Proteomes" id="UP001054945"/>
    </source>
</evidence>
<dbReference type="EMBL" id="BPLR01012187">
    <property type="protein sequence ID" value="GIY52035.1"/>
    <property type="molecule type" value="Genomic_DNA"/>
</dbReference>
<feature type="compositionally biased region" description="Polar residues" evidence="1">
    <location>
        <begin position="8"/>
        <end position="21"/>
    </location>
</feature>